<dbReference type="EMBL" id="GBXM01006310">
    <property type="protein sequence ID" value="JAI02268.1"/>
    <property type="molecule type" value="Transcribed_RNA"/>
</dbReference>
<reference evidence="1" key="1">
    <citation type="submission" date="2014-11" db="EMBL/GenBank/DDBJ databases">
        <authorList>
            <person name="Amaro Gonzalez C."/>
        </authorList>
    </citation>
    <scope>NUCLEOTIDE SEQUENCE</scope>
</reference>
<dbReference type="AlphaFoldDB" id="A0A0E9XHS3"/>
<evidence type="ECO:0000313" key="1">
    <source>
        <dbReference type="EMBL" id="JAI02268.1"/>
    </source>
</evidence>
<sequence>MTGMEETPMKNLTMMSSGKEAMIKRQYINKINLTRWHGSFKTILQVNMAGKISINCIKVLSLYCNMSTWYNLQ</sequence>
<accession>A0A0E9XHS3</accession>
<reference evidence="1" key="2">
    <citation type="journal article" date="2015" name="Fish Shellfish Immunol.">
        <title>Early steps in the European eel (Anguilla anguilla)-Vibrio vulnificus interaction in the gills: Role of the RtxA13 toxin.</title>
        <authorList>
            <person name="Callol A."/>
            <person name="Pajuelo D."/>
            <person name="Ebbesson L."/>
            <person name="Teles M."/>
            <person name="MacKenzie S."/>
            <person name="Amaro C."/>
        </authorList>
    </citation>
    <scope>NUCLEOTIDE SEQUENCE</scope>
</reference>
<proteinExistence type="predicted"/>
<organism evidence="1">
    <name type="scientific">Anguilla anguilla</name>
    <name type="common">European freshwater eel</name>
    <name type="synonym">Muraena anguilla</name>
    <dbReference type="NCBI Taxonomy" id="7936"/>
    <lineage>
        <taxon>Eukaryota</taxon>
        <taxon>Metazoa</taxon>
        <taxon>Chordata</taxon>
        <taxon>Craniata</taxon>
        <taxon>Vertebrata</taxon>
        <taxon>Euteleostomi</taxon>
        <taxon>Actinopterygii</taxon>
        <taxon>Neopterygii</taxon>
        <taxon>Teleostei</taxon>
        <taxon>Anguilliformes</taxon>
        <taxon>Anguillidae</taxon>
        <taxon>Anguilla</taxon>
    </lineage>
</organism>
<name>A0A0E9XHS3_ANGAN</name>
<protein>
    <submittedName>
        <fullName evidence="1">Uncharacterized protein</fullName>
    </submittedName>
</protein>